<sequence length="63" mass="6897">MEHRELLVAVSTATAAAAQAAATAQRTPPENILTPHNIDFDMMLAQDEIYIVSMLNGEMVLRN</sequence>
<dbReference type="AlphaFoldDB" id="W2YN08"/>
<comment type="caution">
    <text evidence="1">The sequence shown here is derived from an EMBL/GenBank/DDBJ whole genome shotgun (WGS) entry which is preliminary data.</text>
</comment>
<evidence type="ECO:0000313" key="2">
    <source>
        <dbReference type="Proteomes" id="UP000018948"/>
    </source>
</evidence>
<protein>
    <submittedName>
        <fullName evidence="1">Uncharacterized protein</fullName>
    </submittedName>
</protein>
<accession>W2YN08</accession>
<gene>
    <name evidence="1" type="ORF">F442_15639</name>
</gene>
<name>W2YN08_PHYNI</name>
<evidence type="ECO:0000313" key="1">
    <source>
        <dbReference type="EMBL" id="ETP36430.1"/>
    </source>
</evidence>
<dbReference type="EMBL" id="ANIY01003305">
    <property type="protein sequence ID" value="ETP36430.1"/>
    <property type="molecule type" value="Genomic_DNA"/>
</dbReference>
<proteinExistence type="predicted"/>
<dbReference type="Proteomes" id="UP000018948">
    <property type="component" value="Unassembled WGS sequence"/>
</dbReference>
<reference evidence="1 2" key="1">
    <citation type="submission" date="2013-11" db="EMBL/GenBank/DDBJ databases">
        <title>The Genome Sequence of Phytophthora parasitica P10297.</title>
        <authorList>
            <consortium name="The Broad Institute Genomics Platform"/>
            <person name="Russ C."/>
            <person name="Tyler B."/>
            <person name="Panabieres F."/>
            <person name="Shan W."/>
            <person name="Tripathy S."/>
            <person name="Grunwald N."/>
            <person name="Machado M."/>
            <person name="Johnson C.S."/>
            <person name="Walker B."/>
            <person name="Young S.K."/>
            <person name="Zeng Q."/>
            <person name="Gargeya S."/>
            <person name="Fitzgerald M."/>
            <person name="Haas B."/>
            <person name="Abouelleil A."/>
            <person name="Allen A.W."/>
            <person name="Alvarado L."/>
            <person name="Arachchi H.M."/>
            <person name="Berlin A.M."/>
            <person name="Chapman S.B."/>
            <person name="Gainer-Dewar J."/>
            <person name="Goldberg J."/>
            <person name="Griggs A."/>
            <person name="Gujja S."/>
            <person name="Hansen M."/>
            <person name="Howarth C."/>
            <person name="Imamovic A."/>
            <person name="Ireland A."/>
            <person name="Larimer J."/>
            <person name="McCowan C."/>
            <person name="Murphy C."/>
            <person name="Pearson M."/>
            <person name="Poon T.W."/>
            <person name="Priest M."/>
            <person name="Roberts A."/>
            <person name="Saif S."/>
            <person name="Shea T."/>
            <person name="Sisk P."/>
            <person name="Sykes S."/>
            <person name="Wortman J."/>
            <person name="Nusbaum C."/>
            <person name="Birren B."/>
        </authorList>
    </citation>
    <scope>NUCLEOTIDE SEQUENCE [LARGE SCALE GENOMIC DNA]</scope>
    <source>
        <strain evidence="1 2">P10297</strain>
    </source>
</reference>
<organism evidence="1 2">
    <name type="scientific">Phytophthora nicotianae P10297</name>
    <dbReference type="NCBI Taxonomy" id="1317064"/>
    <lineage>
        <taxon>Eukaryota</taxon>
        <taxon>Sar</taxon>
        <taxon>Stramenopiles</taxon>
        <taxon>Oomycota</taxon>
        <taxon>Peronosporomycetes</taxon>
        <taxon>Peronosporales</taxon>
        <taxon>Peronosporaceae</taxon>
        <taxon>Phytophthora</taxon>
    </lineage>
</organism>